<evidence type="ECO:0000256" key="5">
    <source>
        <dbReference type="ARBA" id="ARBA00022737"/>
    </source>
</evidence>
<feature type="repeat" description="Solcar" evidence="8">
    <location>
        <begin position="67"/>
        <end position="158"/>
    </location>
</feature>
<feature type="transmembrane region" description="Helical" evidence="10">
    <location>
        <begin position="67"/>
        <end position="87"/>
    </location>
</feature>
<protein>
    <submittedName>
        <fullName evidence="12">Mitochondrial 2-oxoglutarate/malate carrier protein-like</fullName>
    </submittedName>
</protein>
<comment type="similarity">
    <text evidence="2 9">Belongs to the mitochondrial carrier (TC 2.A.29) family.</text>
</comment>
<name>A0AAJ7S5T5_9HYME</name>
<evidence type="ECO:0000256" key="1">
    <source>
        <dbReference type="ARBA" id="ARBA00004141"/>
    </source>
</evidence>
<dbReference type="Gene3D" id="1.50.40.10">
    <property type="entry name" value="Mitochondrial carrier domain"/>
    <property type="match status" value="1"/>
</dbReference>
<evidence type="ECO:0000256" key="4">
    <source>
        <dbReference type="ARBA" id="ARBA00022692"/>
    </source>
</evidence>
<evidence type="ECO:0000256" key="10">
    <source>
        <dbReference type="SAM" id="Phobius"/>
    </source>
</evidence>
<reference evidence="12" key="1">
    <citation type="submission" date="2025-08" db="UniProtKB">
        <authorList>
            <consortium name="RefSeq"/>
        </authorList>
    </citation>
    <scope>IDENTIFICATION</scope>
    <source>
        <tissue evidence="12">Whole body</tissue>
    </source>
</reference>
<dbReference type="RefSeq" id="XP_026671939.1">
    <property type="nucleotide sequence ID" value="XM_026816138.1"/>
</dbReference>
<evidence type="ECO:0000256" key="8">
    <source>
        <dbReference type="PROSITE-ProRule" id="PRU00282"/>
    </source>
</evidence>
<dbReference type="PROSITE" id="PS50920">
    <property type="entry name" value="SOLCAR"/>
    <property type="match status" value="3"/>
</dbReference>
<organism evidence="11 12">
    <name type="scientific">Ceratina calcarata</name>
    <dbReference type="NCBI Taxonomy" id="156304"/>
    <lineage>
        <taxon>Eukaryota</taxon>
        <taxon>Metazoa</taxon>
        <taxon>Ecdysozoa</taxon>
        <taxon>Arthropoda</taxon>
        <taxon>Hexapoda</taxon>
        <taxon>Insecta</taxon>
        <taxon>Pterygota</taxon>
        <taxon>Neoptera</taxon>
        <taxon>Endopterygota</taxon>
        <taxon>Hymenoptera</taxon>
        <taxon>Apocrita</taxon>
        <taxon>Aculeata</taxon>
        <taxon>Apoidea</taxon>
        <taxon>Anthophila</taxon>
        <taxon>Apidae</taxon>
        <taxon>Ceratina</taxon>
        <taxon>Zadontomerus</taxon>
    </lineage>
</organism>
<feature type="repeat" description="Solcar" evidence="8">
    <location>
        <begin position="1"/>
        <end position="59"/>
    </location>
</feature>
<dbReference type="InterPro" id="IPR050391">
    <property type="entry name" value="Mito_Metabolite_Transporter"/>
</dbReference>
<feature type="transmembrane region" description="Helical" evidence="10">
    <location>
        <begin position="168"/>
        <end position="190"/>
    </location>
</feature>
<dbReference type="SUPFAM" id="SSF103506">
    <property type="entry name" value="Mitochondrial carrier"/>
    <property type="match status" value="1"/>
</dbReference>
<evidence type="ECO:0000256" key="9">
    <source>
        <dbReference type="RuleBase" id="RU000488"/>
    </source>
</evidence>
<accession>A0AAJ7S5T5</accession>
<keyword evidence="6 10" id="KW-1133">Transmembrane helix</keyword>
<dbReference type="PANTHER" id="PTHR45618">
    <property type="entry name" value="MITOCHONDRIAL DICARBOXYLATE CARRIER-RELATED"/>
    <property type="match status" value="1"/>
</dbReference>
<evidence type="ECO:0000256" key="3">
    <source>
        <dbReference type="ARBA" id="ARBA00022448"/>
    </source>
</evidence>
<dbReference type="GeneID" id="113464709"/>
<keyword evidence="5" id="KW-0677">Repeat</keyword>
<keyword evidence="7 8" id="KW-0472">Membrane</keyword>
<gene>
    <name evidence="12" type="primary">LOC113464709</name>
</gene>
<dbReference type="Pfam" id="PF00153">
    <property type="entry name" value="Mito_carr"/>
    <property type="match status" value="3"/>
</dbReference>
<dbReference type="GO" id="GO:0016020">
    <property type="term" value="C:membrane"/>
    <property type="evidence" value="ECO:0007669"/>
    <property type="project" value="UniProtKB-SubCell"/>
</dbReference>
<dbReference type="InterPro" id="IPR018108">
    <property type="entry name" value="MCP_transmembrane"/>
</dbReference>
<dbReference type="Proteomes" id="UP000694925">
    <property type="component" value="Unplaced"/>
</dbReference>
<comment type="subcellular location">
    <subcellularLocation>
        <location evidence="1">Membrane</location>
        <topology evidence="1">Multi-pass membrane protein</topology>
    </subcellularLocation>
</comment>
<keyword evidence="3 9" id="KW-0813">Transport</keyword>
<evidence type="ECO:0000313" key="12">
    <source>
        <dbReference type="RefSeq" id="XP_026671939.1"/>
    </source>
</evidence>
<proteinExistence type="inferred from homology"/>
<keyword evidence="4 8" id="KW-0812">Transmembrane</keyword>
<dbReference type="KEGG" id="ccal:113464709"/>
<keyword evidence="11" id="KW-1185">Reference proteome</keyword>
<evidence type="ECO:0000313" key="11">
    <source>
        <dbReference type="Proteomes" id="UP000694925"/>
    </source>
</evidence>
<evidence type="ECO:0000256" key="2">
    <source>
        <dbReference type="ARBA" id="ARBA00006375"/>
    </source>
</evidence>
<dbReference type="InterPro" id="IPR023395">
    <property type="entry name" value="MCP_dom_sf"/>
</dbReference>
<dbReference type="AlphaFoldDB" id="A0AAJ7S5T5"/>
<feature type="repeat" description="Solcar" evidence="8">
    <location>
        <begin position="167"/>
        <end position="253"/>
    </location>
</feature>
<sequence>MDVVKIRMQIAKTPLITTIGRTYREVGFRGFYLGWTAAMLRQLTYTTARLGMYHTLYDLGQNYFGHLNYLSMIGIGMLSGVVGAFVGTPSDVVLIRMISDIQLPPEKRRNYRNAITGVIDIGRKEGLRGLWRGAVPTMTRAAIVNGSQLGTYSKVKIMLIDTGLFQEGVVLSFMAAMLSGLVMSLTSLPVDLAKTRIQSLSGKAKPPGILQVLIHIVKMEGIPALWRGFLPYYARAAPNAVVTLICLDGLRHGYFTLFVARSE</sequence>
<evidence type="ECO:0000256" key="7">
    <source>
        <dbReference type="ARBA" id="ARBA00023136"/>
    </source>
</evidence>
<evidence type="ECO:0000256" key="6">
    <source>
        <dbReference type="ARBA" id="ARBA00022989"/>
    </source>
</evidence>